<dbReference type="EC" id="5.2.1.8" evidence="2"/>
<dbReference type="AlphaFoldDB" id="A0A1P8F7K0"/>
<keyword evidence="4 6" id="KW-0697">Rotamase</keyword>
<dbReference type="Pfam" id="PF13616">
    <property type="entry name" value="Rotamase_3"/>
    <property type="match status" value="2"/>
</dbReference>
<dbReference type="GO" id="GO:0003755">
    <property type="term" value="F:peptidyl-prolyl cis-trans isomerase activity"/>
    <property type="evidence" value="ECO:0007669"/>
    <property type="project" value="UniProtKB-KW"/>
</dbReference>
<feature type="domain" description="PpiC" evidence="8">
    <location>
        <begin position="278"/>
        <end position="344"/>
    </location>
</feature>
<accession>A0A1P8F7K0</accession>
<reference evidence="10" key="1">
    <citation type="submission" date="2016-11" db="EMBL/GenBank/DDBJ databases">
        <title>Dehalogenimonas formicexedens sp. nov., a chlorinated alkane respiring bacterium isolated from contaminated groundwater.</title>
        <authorList>
            <person name="Key T.A."/>
            <person name="Bowman K.S."/>
            <person name="Lee I."/>
            <person name="Chun J."/>
            <person name="Albuquerque L."/>
            <person name="da Costa M.S."/>
            <person name="Rainey F.A."/>
            <person name="Moe W.M."/>
        </authorList>
    </citation>
    <scope>NUCLEOTIDE SEQUENCE [LARGE SCALE GENOMIC DNA]</scope>
    <source>
        <strain evidence="10">NSZ-14</strain>
    </source>
</reference>
<dbReference type="SUPFAM" id="SSF109998">
    <property type="entry name" value="Triger factor/SurA peptide-binding domain-like"/>
    <property type="match status" value="1"/>
</dbReference>
<evidence type="ECO:0000256" key="1">
    <source>
        <dbReference type="ARBA" id="ARBA00000971"/>
    </source>
</evidence>
<evidence type="ECO:0000313" key="10">
    <source>
        <dbReference type="Proteomes" id="UP000185934"/>
    </source>
</evidence>
<gene>
    <name evidence="9" type="primary">surA</name>
    <name evidence="9" type="ORF">Dform_01080</name>
</gene>
<protein>
    <recommendedName>
        <fullName evidence="2">peptidylprolyl isomerase</fullName>
        <ecNumber evidence="2">5.2.1.8</ecNumber>
    </recommendedName>
</protein>
<organism evidence="9 10">
    <name type="scientific">Dehalogenimonas formicexedens</name>
    <dbReference type="NCBI Taxonomy" id="1839801"/>
    <lineage>
        <taxon>Bacteria</taxon>
        <taxon>Bacillati</taxon>
        <taxon>Chloroflexota</taxon>
        <taxon>Dehalococcoidia</taxon>
        <taxon>Dehalococcoidales</taxon>
        <taxon>Dehalococcoidaceae</taxon>
        <taxon>Dehalogenimonas</taxon>
    </lineage>
</organism>
<dbReference type="Gene3D" id="3.10.50.40">
    <property type="match status" value="2"/>
</dbReference>
<dbReference type="OrthoDB" id="140498at2"/>
<dbReference type="InterPro" id="IPR027304">
    <property type="entry name" value="Trigger_fact/SurA_dom_sf"/>
</dbReference>
<evidence type="ECO:0000256" key="2">
    <source>
        <dbReference type="ARBA" id="ARBA00013194"/>
    </source>
</evidence>
<evidence type="ECO:0000259" key="8">
    <source>
        <dbReference type="PROSITE" id="PS50198"/>
    </source>
</evidence>
<dbReference type="STRING" id="1839801.Dform_01080"/>
<feature type="transmembrane region" description="Helical" evidence="7">
    <location>
        <begin position="34"/>
        <end position="55"/>
    </location>
</feature>
<dbReference type="SUPFAM" id="SSF54534">
    <property type="entry name" value="FKBP-like"/>
    <property type="match status" value="2"/>
</dbReference>
<evidence type="ECO:0000313" key="9">
    <source>
        <dbReference type="EMBL" id="APV44415.1"/>
    </source>
</evidence>
<evidence type="ECO:0000256" key="5">
    <source>
        <dbReference type="ARBA" id="ARBA00023235"/>
    </source>
</evidence>
<keyword evidence="5 6" id="KW-0413">Isomerase</keyword>
<dbReference type="InterPro" id="IPR046357">
    <property type="entry name" value="PPIase_dom_sf"/>
</dbReference>
<sequence>MAKKHKRQHQDHPSIGISKLAQSRLAKQKQRKKVTLWASIGVVALVAIILLTGFVTQQLIPVIIPLHKTVLTVNGVEYNAQYIARLVNYFTGGDPTYAYLYIDYAIETAKQDQLIKEAASKLGITVSDDEVKAYLSDAKLKDNQTTRDIAYGSLLYKKLIDQKFKPEIGSSGLQRQAYVMLLESAAEAEAVMARLKAGESFADITAELSLDATTKTDKGDLGYHPKGIFDGLVTATGLDDKIFSGAVNDISYYYDDTKSKQLGYWIIKVTEKSTSNGVTTAKVSGILLPTIEKAQEIQQKLAEGGDFATLAKDNSQDSTTKDTGGVLATLTQGTSTGAYVDWVFDENTQVGAVSDTIKTTDSATTGAYWLYQIVSEQPNRDFTEDDQTTLVNAAFSDWAKALADDPANKIDEVTLTEAQRDLIASQSEKA</sequence>
<dbReference type="RefSeq" id="WP_076004099.1">
    <property type="nucleotide sequence ID" value="NZ_CP018258.1"/>
</dbReference>
<proteinExistence type="predicted"/>
<dbReference type="InterPro" id="IPR050245">
    <property type="entry name" value="PrsA_foldase"/>
</dbReference>
<dbReference type="InterPro" id="IPR000297">
    <property type="entry name" value="PPIase_PpiC"/>
</dbReference>
<evidence type="ECO:0000256" key="6">
    <source>
        <dbReference type="PROSITE-ProRule" id="PRU00278"/>
    </source>
</evidence>
<evidence type="ECO:0000256" key="4">
    <source>
        <dbReference type="ARBA" id="ARBA00023110"/>
    </source>
</evidence>
<keyword evidence="7" id="KW-1133">Transmembrane helix</keyword>
<feature type="domain" description="PpiC" evidence="8">
    <location>
        <begin position="172"/>
        <end position="271"/>
    </location>
</feature>
<dbReference type="Proteomes" id="UP000185934">
    <property type="component" value="Chromosome"/>
</dbReference>
<name>A0A1P8F7K0_9CHLR</name>
<dbReference type="EMBL" id="CP018258">
    <property type="protein sequence ID" value="APV44415.1"/>
    <property type="molecule type" value="Genomic_DNA"/>
</dbReference>
<keyword evidence="7" id="KW-0472">Membrane</keyword>
<keyword evidence="3" id="KW-0732">Signal</keyword>
<comment type="catalytic activity">
    <reaction evidence="1">
        <text>[protein]-peptidylproline (omega=180) = [protein]-peptidylproline (omega=0)</text>
        <dbReference type="Rhea" id="RHEA:16237"/>
        <dbReference type="Rhea" id="RHEA-COMP:10747"/>
        <dbReference type="Rhea" id="RHEA-COMP:10748"/>
        <dbReference type="ChEBI" id="CHEBI:83833"/>
        <dbReference type="ChEBI" id="CHEBI:83834"/>
        <dbReference type="EC" id="5.2.1.8"/>
    </reaction>
</comment>
<evidence type="ECO:0000256" key="3">
    <source>
        <dbReference type="ARBA" id="ARBA00022729"/>
    </source>
</evidence>
<dbReference type="PANTHER" id="PTHR47245">
    <property type="entry name" value="PEPTIDYLPROLYL ISOMERASE"/>
    <property type="match status" value="1"/>
</dbReference>
<dbReference type="PROSITE" id="PS50198">
    <property type="entry name" value="PPIC_PPIASE_2"/>
    <property type="match status" value="2"/>
</dbReference>
<evidence type="ECO:0000256" key="7">
    <source>
        <dbReference type="SAM" id="Phobius"/>
    </source>
</evidence>
<keyword evidence="7" id="KW-0812">Transmembrane</keyword>
<dbReference type="PANTHER" id="PTHR47245:SF1">
    <property type="entry name" value="FOLDASE PROTEIN PRSA"/>
    <property type="match status" value="1"/>
</dbReference>
<dbReference type="KEGG" id="dfo:Dform_01080"/>
<keyword evidence="10" id="KW-1185">Reference proteome</keyword>